<organism evidence="2 3">
    <name type="scientific">Rubinisphaera italica</name>
    <dbReference type="NCBI Taxonomy" id="2527969"/>
    <lineage>
        <taxon>Bacteria</taxon>
        <taxon>Pseudomonadati</taxon>
        <taxon>Planctomycetota</taxon>
        <taxon>Planctomycetia</taxon>
        <taxon>Planctomycetales</taxon>
        <taxon>Planctomycetaceae</taxon>
        <taxon>Rubinisphaera</taxon>
    </lineage>
</organism>
<evidence type="ECO:0000313" key="2">
    <source>
        <dbReference type="EMBL" id="TWT63054.1"/>
    </source>
</evidence>
<evidence type="ECO:0000256" key="1">
    <source>
        <dbReference type="SAM" id="Phobius"/>
    </source>
</evidence>
<protein>
    <recommendedName>
        <fullName evidence="4">ATP synthase I chain</fullName>
    </recommendedName>
</protein>
<gene>
    <name evidence="2" type="ORF">Pan54_38050</name>
</gene>
<dbReference type="RefSeq" id="WP_146504844.1">
    <property type="nucleotide sequence ID" value="NZ_SJPG01000001.1"/>
</dbReference>
<feature type="transmembrane region" description="Helical" evidence="1">
    <location>
        <begin position="92"/>
        <end position="115"/>
    </location>
</feature>
<sequence>MREALTLTIWLVLLLGCVGVAWRQAFGEAATGPYALAAGVCIGFGVTALLVQESCFRMGADFVGSLGSILIRTMGPLLTVAVISKFLHEPQIFPAFVCCYLLTLLSETILSVRLVNRWDKRRAERSSAKSAK</sequence>
<evidence type="ECO:0000313" key="3">
    <source>
        <dbReference type="Proteomes" id="UP000316095"/>
    </source>
</evidence>
<comment type="caution">
    <text evidence="2">The sequence shown here is derived from an EMBL/GenBank/DDBJ whole genome shotgun (WGS) entry which is preliminary data.</text>
</comment>
<dbReference type="EMBL" id="SJPG01000001">
    <property type="protein sequence ID" value="TWT63054.1"/>
    <property type="molecule type" value="Genomic_DNA"/>
</dbReference>
<feature type="transmembrane region" description="Helical" evidence="1">
    <location>
        <begin position="33"/>
        <end position="51"/>
    </location>
</feature>
<evidence type="ECO:0008006" key="4">
    <source>
        <dbReference type="Google" id="ProtNLM"/>
    </source>
</evidence>
<keyword evidence="1" id="KW-0472">Membrane</keyword>
<proteinExistence type="predicted"/>
<keyword evidence="3" id="KW-1185">Reference proteome</keyword>
<keyword evidence="1" id="KW-1133">Transmembrane helix</keyword>
<reference evidence="2 3" key="1">
    <citation type="submission" date="2019-02" db="EMBL/GenBank/DDBJ databases">
        <title>Deep-cultivation of Planctomycetes and their phenomic and genomic characterization uncovers novel biology.</title>
        <authorList>
            <person name="Wiegand S."/>
            <person name="Jogler M."/>
            <person name="Boedeker C."/>
            <person name="Pinto D."/>
            <person name="Vollmers J."/>
            <person name="Rivas-Marin E."/>
            <person name="Kohn T."/>
            <person name="Peeters S.H."/>
            <person name="Heuer A."/>
            <person name="Rast P."/>
            <person name="Oberbeckmann S."/>
            <person name="Bunk B."/>
            <person name="Jeske O."/>
            <person name="Meyerdierks A."/>
            <person name="Storesund J.E."/>
            <person name="Kallscheuer N."/>
            <person name="Luecker S."/>
            <person name="Lage O.M."/>
            <person name="Pohl T."/>
            <person name="Merkel B.J."/>
            <person name="Hornburger P."/>
            <person name="Mueller R.-W."/>
            <person name="Bruemmer F."/>
            <person name="Labrenz M."/>
            <person name="Spormann A.M."/>
            <person name="Op Den Camp H."/>
            <person name="Overmann J."/>
            <person name="Amann R."/>
            <person name="Jetten M.S.M."/>
            <person name="Mascher T."/>
            <person name="Medema M.H."/>
            <person name="Devos D.P."/>
            <person name="Kaster A.-K."/>
            <person name="Ovreas L."/>
            <person name="Rohde M."/>
            <person name="Galperin M.Y."/>
            <person name="Jogler C."/>
        </authorList>
    </citation>
    <scope>NUCLEOTIDE SEQUENCE [LARGE SCALE GENOMIC DNA]</scope>
    <source>
        <strain evidence="2 3">Pan54</strain>
    </source>
</reference>
<name>A0A5C5XJP5_9PLAN</name>
<accession>A0A5C5XJP5</accession>
<dbReference type="Proteomes" id="UP000316095">
    <property type="component" value="Unassembled WGS sequence"/>
</dbReference>
<feature type="transmembrane region" description="Helical" evidence="1">
    <location>
        <begin position="63"/>
        <end position="86"/>
    </location>
</feature>
<dbReference type="AlphaFoldDB" id="A0A5C5XJP5"/>
<dbReference type="PROSITE" id="PS51257">
    <property type="entry name" value="PROKAR_LIPOPROTEIN"/>
    <property type="match status" value="1"/>
</dbReference>
<keyword evidence="1" id="KW-0812">Transmembrane</keyword>